<name>A0ABN9QI13_9DINO</name>
<dbReference type="Gene3D" id="3.60.10.10">
    <property type="entry name" value="Endonuclease/exonuclease/phosphatase"/>
    <property type="match status" value="1"/>
</dbReference>
<sequence length="793" mass="87919">MPRTRPIHGLCLVFRELDSLIKKFVENKGSYKVEAVNRKEQAQRDLDAAATALLAAQQKAQEAQALQDAAALKMAEAEADHQRVLDEYYAQSKAPEVDESLFEELGSYDAQDRAKLLKFKADMQSLAELVSSAYAQYKEFDELAKQAKAAQQAHLEKRRKVGGAEEEDALAVPGAVQSQEVDKVAAQEPTVVDAPKQQFAIERVKEQSKARLRQARGAGTPAASAPSSAPAAAQPHAEKAHNYLNEAGNKMDVFILCETHVVKDQIPKVKQELAVDGEFIAIRSHVAATGFDAMRELVHQQGHRDPFSGFSAATLHLRGGNLVVIVAYLVPKDGLGGVNVTKISALASFVLSLTDPWVILGDWNIPFQRVQKEDFVSKIGGQLLRPDVDITCDKGGGSLIDYGICRSDLVPRLSLEAIHRVPWKTHCGLRLHVGGMAQAWRYRAAAAPRPLPLPVRPPPAPDPTSKTSLRKLEMQKRRAAHLDVHLQEAYLELTGHMQVEATPAPYPIPLEEMEQTVGGLTYGNPQQWQAVDQVTLEHAQWVTAMEHATLEVSDVTDDMRYLYVGRACGLGSRLTKARPSPGRAHMRFAPAEHWGVCTTLAGRYLALRLHRTDFRQQRKCLKDLEAQLSTLKALPQDEVFGKKVLEIERQEAYERGARLGSLEVQEVKAVLASFEKYHAMAQARGFATQRRSFTLWAKEMWARKPGALHRHVKELPAPTVVLTPNSANQIADPDTVMEYKARYWEGIWTDPVDTRSQLTEYLTTLSAQAAEEELEPISLAQLDSVLNKSGCTW</sequence>
<dbReference type="SUPFAM" id="SSF56219">
    <property type="entry name" value="DNase I-like"/>
    <property type="match status" value="1"/>
</dbReference>
<proteinExistence type="predicted"/>
<evidence type="ECO:0000313" key="3">
    <source>
        <dbReference type="EMBL" id="CAK0804453.1"/>
    </source>
</evidence>
<organism evidence="3 4">
    <name type="scientific">Prorocentrum cordatum</name>
    <dbReference type="NCBI Taxonomy" id="2364126"/>
    <lineage>
        <taxon>Eukaryota</taxon>
        <taxon>Sar</taxon>
        <taxon>Alveolata</taxon>
        <taxon>Dinophyceae</taxon>
        <taxon>Prorocentrales</taxon>
        <taxon>Prorocentraceae</taxon>
        <taxon>Prorocentrum</taxon>
    </lineage>
</organism>
<keyword evidence="1" id="KW-0175">Coiled coil</keyword>
<keyword evidence="4" id="KW-1185">Reference proteome</keyword>
<feature type="coiled-coil region" evidence="1">
    <location>
        <begin position="32"/>
        <end position="80"/>
    </location>
</feature>
<dbReference type="InterPro" id="IPR036691">
    <property type="entry name" value="Endo/exonu/phosph_ase_sf"/>
</dbReference>
<gene>
    <name evidence="3" type="ORF">PCOR1329_LOCUS11251</name>
</gene>
<feature type="compositionally biased region" description="Low complexity" evidence="2">
    <location>
        <begin position="221"/>
        <end position="233"/>
    </location>
</feature>
<comment type="caution">
    <text evidence="3">The sequence shown here is derived from an EMBL/GenBank/DDBJ whole genome shotgun (WGS) entry which is preliminary data.</text>
</comment>
<accession>A0ABN9QI13</accession>
<feature type="region of interest" description="Disordered" evidence="2">
    <location>
        <begin position="210"/>
        <end position="238"/>
    </location>
</feature>
<dbReference type="Proteomes" id="UP001189429">
    <property type="component" value="Unassembled WGS sequence"/>
</dbReference>
<protein>
    <submittedName>
        <fullName evidence="3">Uncharacterized protein</fullName>
    </submittedName>
</protein>
<evidence type="ECO:0000313" key="4">
    <source>
        <dbReference type="Proteomes" id="UP001189429"/>
    </source>
</evidence>
<dbReference type="EMBL" id="CAUYUJ010003236">
    <property type="protein sequence ID" value="CAK0804453.1"/>
    <property type="molecule type" value="Genomic_DNA"/>
</dbReference>
<reference evidence="3" key="1">
    <citation type="submission" date="2023-10" db="EMBL/GenBank/DDBJ databases">
        <authorList>
            <person name="Chen Y."/>
            <person name="Shah S."/>
            <person name="Dougan E. K."/>
            <person name="Thang M."/>
            <person name="Chan C."/>
        </authorList>
    </citation>
    <scope>NUCLEOTIDE SEQUENCE [LARGE SCALE GENOMIC DNA]</scope>
</reference>
<evidence type="ECO:0000256" key="1">
    <source>
        <dbReference type="SAM" id="Coils"/>
    </source>
</evidence>
<evidence type="ECO:0000256" key="2">
    <source>
        <dbReference type="SAM" id="MobiDB-lite"/>
    </source>
</evidence>